<comment type="caution">
    <text evidence="1">The sequence shown here is derived from an EMBL/GenBank/DDBJ whole genome shotgun (WGS) entry which is preliminary data.</text>
</comment>
<protein>
    <submittedName>
        <fullName evidence="1">Uncharacterized protein</fullName>
    </submittedName>
</protein>
<sequence>MHTIYYVMTQIPPFDRNDLSITVSFKGAGAMRWLLRGDLRSHSTGNLFGDVCSNEVEVGPSQKTSPGMPIIL</sequence>
<dbReference type="AlphaFoldDB" id="A0AAD5N6H5"/>
<reference evidence="1" key="1">
    <citation type="submission" date="2021-06" db="EMBL/GenBank/DDBJ databases">
        <title>Parelaphostrongylus tenuis whole genome reference sequence.</title>
        <authorList>
            <person name="Garwood T.J."/>
            <person name="Larsen P.A."/>
            <person name="Fountain-Jones N.M."/>
            <person name="Garbe J.R."/>
            <person name="Macchietto M.G."/>
            <person name="Kania S.A."/>
            <person name="Gerhold R.W."/>
            <person name="Richards J.E."/>
            <person name="Wolf T.M."/>
        </authorList>
    </citation>
    <scope>NUCLEOTIDE SEQUENCE</scope>
    <source>
        <strain evidence="1">MNPRO001-30</strain>
        <tissue evidence="1">Meninges</tissue>
    </source>
</reference>
<accession>A0AAD5N6H5</accession>
<dbReference type="EMBL" id="JAHQIW010004131">
    <property type="protein sequence ID" value="KAJ1361204.1"/>
    <property type="molecule type" value="Genomic_DNA"/>
</dbReference>
<keyword evidence="2" id="KW-1185">Reference proteome</keyword>
<organism evidence="1 2">
    <name type="scientific">Parelaphostrongylus tenuis</name>
    <name type="common">Meningeal worm</name>
    <dbReference type="NCBI Taxonomy" id="148309"/>
    <lineage>
        <taxon>Eukaryota</taxon>
        <taxon>Metazoa</taxon>
        <taxon>Ecdysozoa</taxon>
        <taxon>Nematoda</taxon>
        <taxon>Chromadorea</taxon>
        <taxon>Rhabditida</taxon>
        <taxon>Rhabditina</taxon>
        <taxon>Rhabditomorpha</taxon>
        <taxon>Strongyloidea</taxon>
        <taxon>Metastrongylidae</taxon>
        <taxon>Parelaphostrongylus</taxon>
    </lineage>
</organism>
<dbReference type="Proteomes" id="UP001196413">
    <property type="component" value="Unassembled WGS sequence"/>
</dbReference>
<evidence type="ECO:0000313" key="2">
    <source>
        <dbReference type="Proteomes" id="UP001196413"/>
    </source>
</evidence>
<gene>
    <name evidence="1" type="ORF">KIN20_020401</name>
</gene>
<evidence type="ECO:0000313" key="1">
    <source>
        <dbReference type="EMBL" id="KAJ1361204.1"/>
    </source>
</evidence>
<proteinExistence type="predicted"/>
<name>A0AAD5N6H5_PARTN</name>